<dbReference type="SUPFAM" id="SSF52172">
    <property type="entry name" value="CheY-like"/>
    <property type="match status" value="1"/>
</dbReference>
<accession>A0A4U7JL26</accession>
<dbReference type="RefSeq" id="WP_137696220.1">
    <property type="nucleotide sequence ID" value="NZ_CP061336.1"/>
</dbReference>
<evidence type="ECO:0000313" key="3">
    <source>
        <dbReference type="EMBL" id="QNU68551.1"/>
    </source>
</evidence>
<evidence type="ECO:0000313" key="4">
    <source>
        <dbReference type="Proteomes" id="UP000306409"/>
    </source>
</evidence>
<dbReference type="InterPro" id="IPR011006">
    <property type="entry name" value="CheY-like_superfamily"/>
</dbReference>
<dbReference type="Pfam" id="PF00072">
    <property type="entry name" value="Response_reg"/>
    <property type="match status" value="1"/>
</dbReference>
<dbReference type="PANTHER" id="PTHR43228:SF1">
    <property type="entry name" value="TWO-COMPONENT RESPONSE REGULATOR ARR22"/>
    <property type="match status" value="1"/>
</dbReference>
<gene>
    <name evidence="3" type="ORF">EHE19_009205</name>
</gene>
<comment type="function">
    <text evidence="2">May play the central regulatory role in sporulation. It may be an element of the effector pathway responsible for the activation of sporulation genes in response to nutritional stress. Spo0A may act in concert with spo0H (a sigma factor) to control the expression of some genes that are critical to the sporulation process.</text>
</comment>
<keyword evidence="4" id="KW-1185">Reference proteome</keyword>
<dbReference type="PROSITE" id="PS50110">
    <property type="entry name" value="RESPONSE_REGULATORY"/>
    <property type="match status" value="1"/>
</dbReference>
<proteinExistence type="predicted"/>
<organism evidence="3 4">
    <name type="scientific">Ruminiclostridium herbifermentans</name>
    <dbReference type="NCBI Taxonomy" id="2488810"/>
    <lineage>
        <taxon>Bacteria</taxon>
        <taxon>Bacillati</taxon>
        <taxon>Bacillota</taxon>
        <taxon>Clostridia</taxon>
        <taxon>Eubacteriales</taxon>
        <taxon>Oscillospiraceae</taxon>
        <taxon>Ruminiclostridium</taxon>
    </lineage>
</organism>
<evidence type="ECO:0000256" key="2">
    <source>
        <dbReference type="ARBA" id="ARBA00024867"/>
    </source>
</evidence>
<dbReference type="Gene3D" id="3.40.50.2300">
    <property type="match status" value="1"/>
</dbReference>
<dbReference type="GO" id="GO:0000160">
    <property type="term" value="P:phosphorelay signal transduction system"/>
    <property type="evidence" value="ECO:0007669"/>
    <property type="project" value="InterPro"/>
</dbReference>
<dbReference type="KEGG" id="rher:EHE19_009205"/>
<dbReference type="PANTHER" id="PTHR43228">
    <property type="entry name" value="TWO-COMPONENT RESPONSE REGULATOR"/>
    <property type="match status" value="1"/>
</dbReference>
<name>A0A4U7JL26_9FIRM</name>
<evidence type="ECO:0000256" key="1">
    <source>
        <dbReference type="ARBA" id="ARBA00018672"/>
    </source>
</evidence>
<dbReference type="EMBL" id="CP061336">
    <property type="protein sequence ID" value="QNU68551.1"/>
    <property type="molecule type" value="Genomic_DNA"/>
</dbReference>
<reference evidence="3 4" key="1">
    <citation type="submission" date="2020-09" db="EMBL/GenBank/DDBJ databases">
        <title>Characterization and genome sequencing of Ruminiclostridium sp. nov. MA18.</title>
        <authorList>
            <person name="Rettenmaier R."/>
            <person name="Kowollik M.-L."/>
            <person name="Liebl W."/>
            <person name="Zverlov V."/>
        </authorList>
    </citation>
    <scope>NUCLEOTIDE SEQUENCE [LARGE SCALE GENOMIC DNA]</scope>
    <source>
        <strain evidence="3 4">MA18</strain>
    </source>
</reference>
<protein>
    <recommendedName>
        <fullName evidence="1">Stage 0 sporulation protein A homolog</fullName>
    </recommendedName>
</protein>
<dbReference type="Proteomes" id="UP000306409">
    <property type="component" value="Chromosome"/>
</dbReference>
<dbReference type="AlphaFoldDB" id="A0A4U7JL26"/>
<dbReference type="OrthoDB" id="9790669at2"/>
<dbReference type="InterPro" id="IPR052048">
    <property type="entry name" value="ST_Response_Regulator"/>
</dbReference>
<dbReference type="SMART" id="SM00448">
    <property type="entry name" value="REC"/>
    <property type="match status" value="1"/>
</dbReference>
<dbReference type="InterPro" id="IPR001789">
    <property type="entry name" value="Sig_transdc_resp-reg_receiver"/>
</dbReference>
<sequence>MGEIKFVVVDDAVFMRTLIKRMIEENSNYIVVGEGSNGFEAIEQARKYQPDIITLDITMPEMDGIMAIKGITEVSPNTKILMVSAMGQQGMVIDAIKMGAKDFVVKPFDKSRVQQAIENVLKL</sequence>